<feature type="compositionally biased region" description="Acidic residues" evidence="1">
    <location>
        <begin position="60"/>
        <end position="70"/>
    </location>
</feature>
<protein>
    <submittedName>
        <fullName evidence="2">Uncharacterized protein</fullName>
    </submittedName>
</protein>
<sequence length="70" mass="7245">GRGEREREAPRSREPTAKAPKGKQRGGALESAPVGSRIDRSSSAAEGSERPNVGERTDEAAVDVDAEGAA</sequence>
<name>A0A061S4Q8_9CHLO</name>
<evidence type="ECO:0000313" key="2">
    <source>
        <dbReference type="EMBL" id="JAC80127.1"/>
    </source>
</evidence>
<feature type="compositionally biased region" description="Basic and acidic residues" evidence="1">
    <location>
        <begin position="1"/>
        <end position="16"/>
    </location>
</feature>
<feature type="compositionally biased region" description="Basic and acidic residues" evidence="1">
    <location>
        <begin position="47"/>
        <end position="59"/>
    </location>
</feature>
<evidence type="ECO:0000256" key="1">
    <source>
        <dbReference type="SAM" id="MobiDB-lite"/>
    </source>
</evidence>
<feature type="region of interest" description="Disordered" evidence="1">
    <location>
        <begin position="1"/>
        <end position="70"/>
    </location>
</feature>
<feature type="non-terminal residue" evidence="2">
    <location>
        <position position="1"/>
    </location>
</feature>
<organism evidence="2">
    <name type="scientific">Tetraselmis sp. GSL018</name>
    <dbReference type="NCBI Taxonomy" id="582737"/>
    <lineage>
        <taxon>Eukaryota</taxon>
        <taxon>Viridiplantae</taxon>
        <taxon>Chlorophyta</taxon>
        <taxon>core chlorophytes</taxon>
        <taxon>Chlorodendrophyceae</taxon>
        <taxon>Chlorodendrales</taxon>
        <taxon>Chlorodendraceae</taxon>
        <taxon>Tetraselmis</taxon>
    </lineage>
</organism>
<dbReference type="EMBL" id="GBEZ01005150">
    <property type="protein sequence ID" value="JAC80127.1"/>
    <property type="molecule type" value="Transcribed_RNA"/>
</dbReference>
<dbReference type="AlphaFoldDB" id="A0A061S4Q8"/>
<gene>
    <name evidence="2" type="ORF">TSPGSL018_10986</name>
</gene>
<accession>A0A061S4Q8</accession>
<reference evidence="2" key="1">
    <citation type="submission" date="2014-05" db="EMBL/GenBank/DDBJ databases">
        <title>The transcriptome of the halophilic microalga Tetraselmis sp. GSL018 isolated from the Great Salt Lake, Utah.</title>
        <authorList>
            <person name="Jinkerson R.E."/>
            <person name="D'Adamo S."/>
            <person name="Posewitz M.C."/>
        </authorList>
    </citation>
    <scope>NUCLEOTIDE SEQUENCE</scope>
    <source>
        <strain evidence="2">GSL018</strain>
    </source>
</reference>
<feature type="non-terminal residue" evidence="2">
    <location>
        <position position="70"/>
    </location>
</feature>
<proteinExistence type="predicted"/>